<keyword evidence="7 14" id="KW-0378">Hydrolase</keyword>
<evidence type="ECO:0000313" key="15">
    <source>
        <dbReference type="Proteomes" id="UP001055439"/>
    </source>
</evidence>
<evidence type="ECO:0000256" key="6">
    <source>
        <dbReference type="ARBA" id="ARBA00022729"/>
    </source>
</evidence>
<dbReference type="Gene3D" id="4.10.280.10">
    <property type="entry name" value="Helix-loop-helix DNA-binding domain"/>
    <property type="match status" value="1"/>
</dbReference>
<dbReference type="InterPro" id="IPR017853">
    <property type="entry name" value="GH"/>
</dbReference>
<evidence type="ECO:0000256" key="4">
    <source>
        <dbReference type="ARBA" id="ARBA00008773"/>
    </source>
</evidence>
<name>A0A9E7ID48_9LILI</name>
<keyword evidence="10" id="KW-0325">Glycoprotein</keyword>
<dbReference type="Pfam" id="PF00332">
    <property type="entry name" value="Glyco_hydro_17"/>
    <property type="match status" value="1"/>
</dbReference>
<evidence type="ECO:0000256" key="12">
    <source>
        <dbReference type="RuleBase" id="RU004335"/>
    </source>
</evidence>
<dbReference type="InterPro" id="IPR035669">
    <property type="entry name" value="SGNH_plant_lipase-like"/>
</dbReference>
<reference evidence="14" key="1">
    <citation type="submission" date="2022-05" db="EMBL/GenBank/DDBJ databases">
        <title>The Musa troglodytarum L. genome provides insights into the mechanism of non-climacteric behaviour and enrichment of carotenoids.</title>
        <authorList>
            <person name="Wang J."/>
        </authorList>
    </citation>
    <scope>NUCLEOTIDE SEQUENCE</scope>
    <source>
        <tissue evidence="14">Leaf</tissue>
    </source>
</reference>
<comment type="similarity">
    <text evidence="2">Belongs to the bHLH protein family.</text>
</comment>
<dbReference type="InterPro" id="IPR036514">
    <property type="entry name" value="SGNH_hydro_sf"/>
</dbReference>
<organism evidence="14 15">
    <name type="scientific">Musa troglodytarum</name>
    <name type="common">fe'i banana</name>
    <dbReference type="NCBI Taxonomy" id="320322"/>
    <lineage>
        <taxon>Eukaryota</taxon>
        <taxon>Viridiplantae</taxon>
        <taxon>Streptophyta</taxon>
        <taxon>Embryophyta</taxon>
        <taxon>Tracheophyta</taxon>
        <taxon>Spermatophyta</taxon>
        <taxon>Magnoliopsida</taxon>
        <taxon>Liliopsida</taxon>
        <taxon>Zingiberales</taxon>
        <taxon>Musaceae</taxon>
        <taxon>Musa</taxon>
    </lineage>
</organism>
<evidence type="ECO:0000256" key="5">
    <source>
        <dbReference type="ARBA" id="ARBA00012780"/>
    </source>
</evidence>
<keyword evidence="11" id="KW-0326">Glycosidase</keyword>
<dbReference type="InterPro" id="IPR000490">
    <property type="entry name" value="Glyco_hydro_17"/>
</dbReference>
<dbReference type="EC" id="3.2.1.39" evidence="5"/>
<evidence type="ECO:0000256" key="3">
    <source>
        <dbReference type="ARBA" id="ARBA00008668"/>
    </source>
</evidence>
<dbReference type="PANTHER" id="PTHR22835">
    <property type="entry name" value="ZINC FINGER FYVE DOMAIN CONTAINING PROTEIN"/>
    <property type="match status" value="1"/>
</dbReference>
<evidence type="ECO:0000256" key="8">
    <source>
        <dbReference type="ARBA" id="ARBA00023015"/>
    </source>
</evidence>
<dbReference type="CDD" id="cd01837">
    <property type="entry name" value="SGNH_plant_lipase_like"/>
    <property type="match status" value="1"/>
</dbReference>
<comment type="similarity">
    <text evidence="4 12">Belongs to the glycosyl hydrolase 17 family.</text>
</comment>
<evidence type="ECO:0000256" key="10">
    <source>
        <dbReference type="ARBA" id="ARBA00023180"/>
    </source>
</evidence>
<dbReference type="InterPro" id="IPR001087">
    <property type="entry name" value="GDSL"/>
</dbReference>
<evidence type="ECO:0000259" key="13">
    <source>
        <dbReference type="PROSITE" id="PS50888"/>
    </source>
</evidence>
<dbReference type="PANTHER" id="PTHR22835:SF683">
    <property type="entry name" value="OS05G0506800 PROTEIN"/>
    <property type="match status" value="1"/>
</dbReference>
<dbReference type="InterPro" id="IPR011598">
    <property type="entry name" value="bHLH_dom"/>
</dbReference>
<evidence type="ECO:0000256" key="11">
    <source>
        <dbReference type="ARBA" id="ARBA00023295"/>
    </source>
</evidence>
<dbReference type="GO" id="GO:0016788">
    <property type="term" value="F:hydrolase activity, acting on ester bonds"/>
    <property type="evidence" value="ECO:0007669"/>
    <property type="project" value="InterPro"/>
</dbReference>
<keyword evidence="15" id="KW-1185">Reference proteome</keyword>
<dbReference type="GO" id="GO:0046983">
    <property type="term" value="F:protein dimerization activity"/>
    <property type="evidence" value="ECO:0007669"/>
    <property type="project" value="InterPro"/>
</dbReference>
<dbReference type="SUPFAM" id="SSF51445">
    <property type="entry name" value="(Trans)glycosidases"/>
    <property type="match status" value="1"/>
</dbReference>
<dbReference type="GO" id="GO:0005975">
    <property type="term" value="P:carbohydrate metabolic process"/>
    <property type="evidence" value="ECO:0007669"/>
    <property type="project" value="InterPro"/>
</dbReference>
<dbReference type="FunFam" id="3.20.20.80:FF:000005">
    <property type="entry name" value="Glucan endo-1,3-beta-glucosidase 14"/>
    <property type="match status" value="1"/>
</dbReference>
<dbReference type="Proteomes" id="UP001055439">
    <property type="component" value="Chromosome 9"/>
</dbReference>
<evidence type="ECO:0000256" key="2">
    <source>
        <dbReference type="ARBA" id="ARBA00005510"/>
    </source>
</evidence>
<comment type="similarity">
    <text evidence="3">Belongs to the 'GDSL' lipolytic enzyme family.</text>
</comment>
<evidence type="ECO:0000256" key="9">
    <source>
        <dbReference type="ARBA" id="ARBA00023163"/>
    </source>
</evidence>
<dbReference type="SUPFAM" id="SSF52266">
    <property type="entry name" value="SGNH hydrolase"/>
    <property type="match status" value="1"/>
</dbReference>
<dbReference type="Pfam" id="PF00657">
    <property type="entry name" value="Lipase_GDSL"/>
    <property type="match status" value="1"/>
</dbReference>
<dbReference type="Gene3D" id="3.20.20.80">
    <property type="entry name" value="Glycosidases"/>
    <property type="match status" value="1"/>
</dbReference>
<dbReference type="Gene3D" id="3.40.50.1110">
    <property type="entry name" value="SGNH hydrolase"/>
    <property type="match status" value="1"/>
</dbReference>
<keyword evidence="9" id="KW-0804">Transcription</keyword>
<comment type="catalytic activity">
    <reaction evidence="1">
        <text>Hydrolysis of (1-&gt;3)-beta-D-glucosidic linkages in (1-&gt;3)-beta-D-glucans.</text>
        <dbReference type="EC" id="3.2.1.39"/>
    </reaction>
</comment>
<dbReference type="OrthoDB" id="1600564at2759"/>
<protein>
    <recommendedName>
        <fullName evidence="5">glucan endo-1,3-beta-D-glucosidase</fullName>
        <ecNumber evidence="5">3.2.1.39</ecNumber>
    </recommendedName>
</protein>
<dbReference type="GO" id="GO:0042973">
    <property type="term" value="F:glucan endo-1,3-beta-D-glucosidase activity"/>
    <property type="evidence" value="ECO:0007669"/>
    <property type="project" value="UniProtKB-EC"/>
</dbReference>
<dbReference type="SUPFAM" id="SSF47459">
    <property type="entry name" value="HLH, helix-loop-helix DNA-binding domain"/>
    <property type="match status" value="1"/>
</dbReference>
<dbReference type="PROSITE" id="PS50888">
    <property type="entry name" value="BHLH"/>
    <property type="match status" value="1"/>
</dbReference>
<dbReference type="Pfam" id="PF00010">
    <property type="entry name" value="HLH"/>
    <property type="match status" value="1"/>
</dbReference>
<feature type="domain" description="BHLH" evidence="13">
    <location>
        <begin position="443"/>
        <end position="535"/>
    </location>
</feature>
<dbReference type="InterPro" id="IPR036638">
    <property type="entry name" value="HLH_DNA-bd_sf"/>
</dbReference>
<evidence type="ECO:0000256" key="1">
    <source>
        <dbReference type="ARBA" id="ARBA00000382"/>
    </source>
</evidence>
<gene>
    <name evidence="14" type="ORF">MUK42_14811</name>
</gene>
<evidence type="ECO:0000256" key="7">
    <source>
        <dbReference type="ARBA" id="ARBA00022801"/>
    </source>
</evidence>
<evidence type="ECO:0000313" key="14">
    <source>
        <dbReference type="EMBL" id="URE49619.1"/>
    </source>
</evidence>
<accession>A0A9E7ID48</accession>
<dbReference type="AlphaFoldDB" id="A0A9E7ID48"/>
<sequence length="1061" mass="115617">MVIESRMTPVFVLFVLFCSEFAFLRLGFALGINYGQVANNLPTPEQVLVILTSLKITNTRIYDTNPKVLAAFANTGIELIVTVPNESVGLLTDPRQALQWVATNVKPYFPATKITGIAVGNEVFTSDDPTLMSNLVPAMVSIHAALVQLGLDSYIHTSSANSLAVLENSYPPSFGSFRPDLANLMAPFLQFLAATKSPIWINAYPYFAYKDDPERVPLDYVLFNPNSGMKDPSTSLHYDNMLYAQVDAVIFAMGRLGYGGVEVRVSETGWPSKGDPDEIGASAENARVYNRNLLLRQMGNEGTPLVPHRRLEVYLFALFNEDLKPGPTSERNYGLFRPDGTVAYNMGLTALPDSSSSSSSSSSSVAAASVSLTSSATRPMGSVPVGDLGFLRGFPNGLGFGFGSDSSSSSTVLDLERREFVKAPSRLGGKKEGSGAVDAKTALALKSHSEAERRRRERINRHLAVLRSMIPCADKARATVMVPVQRHTPPPLALWMLATSAVSLIDTCVARGNGYFLQLDKAALLAQVINHVKKLKNNAAEISEGYTIPSDVDEVRVEVEGDAMKSGSFIVKASLCCEEGPEILTDLRQALQSLHLKIIGAEISTLGGRVKNVLVMTSDGTSGAIDKHVLVASVHQALKSILDRVNSQVDFLPRTTVVDWFSYRFHSRTSRADQSSRSDRKASLRSLQVLTMQPPVCILFLLISCFHLSSSTRTFDAIFNFGDSLSDTGNFLIANANAFPAPNIGNTPYGMTYFGHPTGRCSDGRLIIDFFAEAFGLPLLPPFLSRNQSFARGVNFAVSGATALDVSFFEQRGLGGMLGTNLSLNVQFGWFEQLIPSLCNTTEDCRKLFSKSLFLVGEIGGNDYLVPLTSHRLTEEQVTAYVPTVVEAINNATERLIERGAVNLVVPGNPPSGCFSGILTMLNGTSKRDFEHDTGCLKKANDLVKYHNRLLREEVVRLRRKYPHVRISYADFYKPIIRFARSPGKFGFSYPFLKACCGGGGPYNFNTQALCGLPGSSACASPSSAMNWDGWHATEASYRQIAASWLHGPYAHPPVMSLMKD</sequence>
<keyword evidence="6" id="KW-0732">Signal</keyword>
<keyword evidence="8" id="KW-0805">Transcription regulation</keyword>
<dbReference type="EMBL" id="CP097511">
    <property type="protein sequence ID" value="URE49619.1"/>
    <property type="molecule type" value="Genomic_DNA"/>
</dbReference>
<proteinExistence type="inferred from homology"/>
<dbReference type="SMART" id="SM00353">
    <property type="entry name" value="HLH"/>
    <property type="match status" value="1"/>
</dbReference>